<evidence type="ECO:0000256" key="1">
    <source>
        <dbReference type="ARBA" id="ARBA00004651"/>
    </source>
</evidence>
<proteinExistence type="predicted"/>
<dbReference type="InterPro" id="IPR005495">
    <property type="entry name" value="LptG/LptF_permease"/>
</dbReference>
<feature type="transmembrane region" description="Helical" evidence="6">
    <location>
        <begin position="337"/>
        <end position="356"/>
    </location>
</feature>
<evidence type="ECO:0000256" key="5">
    <source>
        <dbReference type="ARBA" id="ARBA00023136"/>
    </source>
</evidence>
<dbReference type="GO" id="GO:0043190">
    <property type="term" value="C:ATP-binding cassette (ABC) transporter complex"/>
    <property type="evidence" value="ECO:0007669"/>
    <property type="project" value="TreeGrafter"/>
</dbReference>
<reference evidence="7" key="2">
    <citation type="submission" date="2020-09" db="EMBL/GenBank/DDBJ databases">
        <authorList>
            <person name="Sun Q."/>
            <person name="Kim S."/>
        </authorList>
    </citation>
    <scope>NUCLEOTIDE SEQUENCE</scope>
    <source>
        <strain evidence="7">KCTC 12870</strain>
    </source>
</reference>
<dbReference type="AlphaFoldDB" id="A0A8J3GBR3"/>
<dbReference type="Pfam" id="PF03739">
    <property type="entry name" value="LptF_LptG"/>
    <property type="match status" value="1"/>
</dbReference>
<evidence type="ECO:0000256" key="4">
    <source>
        <dbReference type="ARBA" id="ARBA00022989"/>
    </source>
</evidence>
<keyword evidence="4 6" id="KW-1133">Transmembrane helix</keyword>
<feature type="transmembrane region" description="Helical" evidence="6">
    <location>
        <begin position="83"/>
        <end position="105"/>
    </location>
</feature>
<gene>
    <name evidence="7" type="primary">lptF</name>
    <name evidence="7" type="ORF">GCM10007047_05090</name>
</gene>
<keyword evidence="3 6" id="KW-0812">Transmembrane</keyword>
<evidence type="ECO:0000313" key="8">
    <source>
        <dbReference type="Proteomes" id="UP000642829"/>
    </source>
</evidence>
<evidence type="ECO:0000256" key="6">
    <source>
        <dbReference type="SAM" id="Phobius"/>
    </source>
</evidence>
<sequence>MAIAVFVFVLVVFNVIKEVAGPFASGQITEGMFVYLIAITIPGVLPYALPLGLLTAILLVLGRLSAQNEIVAMKAAGLSLWRITAPVFLLALLGVGLSAVINIYYAPIADTAFRSTLQSAARADPLRFFSPRTFVKNFPGYVIFADRREGNELRQLHVWELDDQSRAIRHLQGQRAELSFDEANPAIVLTVHDAHGQVINPDLPPSDLDSTYIGEFKRSEFRLPLDDLLGGNKKQTKLAFMTLDELLQRRAEAIADKGEGAFERRIELQTAIQKKFSFSFAVLSLALVAIPLGIKASRTETYANFALALALALGYFMVFILCSWLEKMPAMRPDLMIWVPNFLFQALGGILFWRACKR</sequence>
<keyword evidence="8" id="KW-1185">Reference proteome</keyword>
<dbReference type="Proteomes" id="UP000642829">
    <property type="component" value="Unassembled WGS sequence"/>
</dbReference>
<comment type="caution">
    <text evidence="7">The sequence shown here is derived from an EMBL/GenBank/DDBJ whole genome shotgun (WGS) entry which is preliminary data.</text>
</comment>
<evidence type="ECO:0000313" key="7">
    <source>
        <dbReference type="EMBL" id="GHB92804.1"/>
    </source>
</evidence>
<feature type="transmembrane region" description="Helical" evidence="6">
    <location>
        <begin position="276"/>
        <end position="294"/>
    </location>
</feature>
<dbReference type="GO" id="GO:0015920">
    <property type="term" value="P:lipopolysaccharide transport"/>
    <property type="evidence" value="ECO:0007669"/>
    <property type="project" value="TreeGrafter"/>
</dbReference>
<dbReference type="EMBL" id="BMXG01000002">
    <property type="protein sequence ID" value="GHB92804.1"/>
    <property type="molecule type" value="Genomic_DNA"/>
</dbReference>
<feature type="transmembrane region" description="Helical" evidence="6">
    <location>
        <begin position="33"/>
        <end position="62"/>
    </location>
</feature>
<dbReference type="PANTHER" id="PTHR33529">
    <property type="entry name" value="SLR0882 PROTEIN-RELATED"/>
    <property type="match status" value="1"/>
</dbReference>
<accession>A0A8J3GBR3</accession>
<reference evidence="7" key="1">
    <citation type="journal article" date="2014" name="Int. J. Syst. Evol. Microbiol.">
        <title>Complete genome sequence of Corynebacterium casei LMG S-19264T (=DSM 44701T), isolated from a smear-ripened cheese.</title>
        <authorList>
            <consortium name="US DOE Joint Genome Institute (JGI-PGF)"/>
            <person name="Walter F."/>
            <person name="Albersmeier A."/>
            <person name="Kalinowski J."/>
            <person name="Ruckert C."/>
        </authorList>
    </citation>
    <scope>NUCLEOTIDE SEQUENCE</scope>
    <source>
        <strain evidence="7">KCTC 12870</strain>
    </source>
</reference>
<evidence type="ECO:0000256" key="3">
    <source>
        <dbReference type="ARBA" id="ARBA00022692"/>
    </source>
</evidence>
<dbReference type="PANTHER" id="PTHR33529:SF2">
    <property type="entry name" value="LIPOPOLYSACCHARIDE EXPORT SYSTEM PERMEASE PROTEIN LPTG"/>
    <property type="match status" value="1"/>
</dbReference>
<keyword evidence="5 6" id="KW-0472">Membrane</keyword>
<organism evidence="7 8">
    <name type="scientific">Cerasicoccus arenae</name>
    <dbReference type="NCBI Taxonomy" id="424488"/>
    <lineage>
        <taxon>Bacteria</taxon>
        <taxon>Pseudomonadati</taxon>
        <taxon>Verrucomicrobiota</taxon>
        <taxon>Opitutia</taxon>
        <taxon>Puniceicoccales</taxon>
        <taxon>Cerasicoccaceae</taxon>
        <taxon>Cerasicoccus</taxon>
    </lineage>
</organism>
<protein>
    <submittedName>
        <fullName evidence="7">LPS export ABC transporter permease LptF</fullName>
    </submittedName>
</protein>
<comment type="subcellular location">
    <subcellularLocation>
        <location evidence="1">Cell membrane</location>
        <topology evidence="1">Multi-pass membrane protein</topology>
    </subcellularLocation>
</comment>
<feature type="transmembrane region" description="Helical" evidence="6">
    <location>
        <begin position="306"/>
        <end position="325"/>
    </location>
</feature>
<name>A0A8J3GBR3_9BACT</name>
<keyword evidence="2" id="KW-1003">Cell membrane</keyword>
<evidence type="ECO:0000256" key="2">
    <source>
        <dbReference type="ARBA" id="ARBA00022475"/>
    </source>
</evidence>